<dbReference type="GO" id="GO:0042632">
    <property type="term" value="P:cholesterol homeostasis"/>
    <property type="evidence" value="ECO:0007669"/>
    <property type="project" value="TreeGrafter"/>
</dbReference>
<dbReference type="GO" id="GO:0008035">
    <property type="term" value="F:high-density lipoprotein particle binding"/>
    <property type="evidence" value="ECO:0007669"/>
    <property type="project" value="TreeGrafter"/>
</dbReference>
<protein>
    <submittedName>
        <fullName evidence="3">Uncharacterized protein</fullName>
    </submittedName>
</protein>
<dbReference type="Gene3D" id="6.10.250.100">
    <property type="match status" value="1"/>
</dbReference>
<dbReference type="GO" id="GO:0030301">
    <property type="term" value="P:cholesterol transport"/>
    <property type="evidence" value="ECO:0007669"/>
    <property type="project" value="TreeGrafter"/>
</dbReference>
<feature type="compositionally biased region" description="Polar residues" evidence="1">
    <location>
        <begin position="44"/>
        <end position="58"/>
    </location>
</feature>
<dbReference type="EMBL" id="JANPWB010000016">
    <property type="protein sequence ID" value="KAJ1081395.1"/>
    <property type="molecule type" value="Genomic_DNA"/>
</dbReference>
<evidence type="ECO:0000256" key="1">
    <source>
        <dbReference type="SAM" id="MobiDB-lite"/>
    </source>
</evidence>
<dbReference type="PANTHER" id="PTHR11027:SF0">
    <property type="entry name" value="APOLIPOPROTEIN A-II"/>
    <property type="match status" value="1"/>
</dbReference>
<keyword evidence="4" id="KW-1185">Reference proteome</keyword>
<evidence type="ECO:0000313" key="3">
    <source>
        <dbReference type="EMBL" id="KAJ1081395.1"/>
    </source>
</evidence>
<dbReference type="GO" id="GO:0008289">
    <property type="term" value="F:lipid binding"/>
    <property type="evidence" value="ECO:0007669"/>
    <property type="project" value="InterPro"/>
</dbReference>
<feature type="compositionally biased region" description="Polar residues" evidence="1">
    <location>
        <begin position="9"/>
        <end position="18"/>
    </location>
</feature>
<comment type="caution">
    <text evidence="3">The sequence shown here is derived from an EMBL/GenBank/DDBJ whole genome shotgun (WGS) entry which is preliminary data.</text>
</comment>
<feature type="transmembrane region" description="Helical" evidence="2">
    <location>
        <begin position="93"/>
        <end position="111"/>
    </location>
</feature>
<sequence length="190" mass="21066">MKERPRTGQEVSGSSGQDSQRKMGLEEALQSQEVSSVPEKKPVSNEQATRNGTVSSVPQRKAEAKASHCPGPNWKLPSSHRFNFYRHTTDMKAFVLAFLLLAVSSLEAAVVKREAPNPIPGFDEISKAFSLLGEMLTAGTQEWVQKIQAQDLHTQAQSYVEKTQQQLEPLKAEFNKILENIMKLAKGMGQ</sequence>
<proteinExistence type="predicted"/>
<accession>A0AAV7L121</accession>
<dbReference type="GO" id="GO:0042157">
    <property type="term" value="P:lipoprotein metabolic process"/>
    <property type="evidence" value="ECO:0007669"/>
    <property type="project" value="InterPro"/>
</dbReference>
<reference evidence="3" key="1">
    <citation type="journal article" date="2022" name="bioRxiv">
        <title>Sequencing and chromosome-scale assembly of the giantPleurodeles waltlgenome.</title>
        <authorList>
            <person name="Brown T."/>
            <person name="Elewa A."/>
            <person name="Iarovenko S."/>
            <person name="Subramanian E."/>
            <person name="Araus A.J."/>
            <person name="Petzold A."/>
            <person name="Susuki M."/>
            <person name="Suzuki K.-i.T."/>
            <person name="Hayashi T."/>
            <person name="Toyoda A."/>
            <person name="Oliveira C."/>
            <person name="Osipova E."/>
            <person name="Leigh N.D."/>
            <person name="Simon A."/>
            <person name="Yun M.H."/>
        </authorList>
    </citation>
    <scope>NUCLEOTIDE SEQUENCE</scope>
    <source>
        <strain evidence="3">20211129_DDA</strain>
        <tissue evidence="3">Liver</tissue>
    </source>
</reference>
<dbReference type="Pfam" id="PF04711">
    <property type="entry name" value="ApoA-II"/>
    <property type="match status" value="1"/>
</dbReference>
<evidence type="ECO:0000313" key="4">
    <source>
        <dbReference type="Proteomes" id="UP001066276"/>
    </source>
</evidence>
<dbReference type="GO" id="GO:0034366">
    <property type="term" value="C:spherical high-density lipoprotein particle"/>
    <property type="evidence" value="ECO:0007669"/>
    <property type="project" value="TreeGrafter"/>
</dbReference>
<dbReference type="AlphaFoldDB" id="A0AAV7L121"/>
<feature type="region of interest" description="Disordered" evidence="1">
    <location>
        <begin position="1"/>
        <end position="73"/>
    </location>
</feature>
<organism evidence="3 4">
    <name type="scientific">Pleurodeles waltl</name>
    <name type="common">Iberian ribbed newt</name>
    <dbReference type="NCBI Taxonomy" id="8319"/>
    <lineage>
        <taxon>Eukaryota</taxon>
        <taxon>Metazoa</taxon>
        <taxon>Chordata</taxon>
        <taxon>Craniata</taxon>
        <taxon>Vertebrata</taxon>
        <taxon>Euteleostomi</taxon>
        <taxon>Amphibia</taxon>
        <taxon>Batrachia</taxon>
        <taxon>Caudata</taxon>
        <taxon>Salamandroidea</taxon>
        <taxon>Salamandridae</taxon>
        <taxon>Pleurodelinae</taxon>
        <taxon>Pleurodeles</taxon>
    </lineage>
</organism>
<dbReference type="GO" id="GO:0120020">
    <property type="term" value="F:cholesterol transfer activity"/>
    <property type="evidence" value="ECO:0007669"/>
    <property type="project" value="TreeGrafter"/>
</dbReference>
<gene>
    <name evidence="3" type="ORF">NDU88_001577</name>
</gene>
<dbReference type="InterPro" id="IPR006801">
    <property type="entry name" value="ApoA-II"/>
</dbReference>
<evidence type="ECO:0000256" key="2">
    <source>
        <dbReference type="SAM" id="Phobius"/>
    </source>
</evidence>
<keyword evidence="2" id="KW-0472">Membrane</keyword>
<dbReference type="Proteomes" id="UP001066276">
    <property type="component" value="Chromosome 12"/>
</dbReference>
<keyword evidence="2" id="KW-0812">Transmembrane</keyword>
<dbReference type="PANTHER" id="PTHR11027">
    <property type="entry name" value="APOLIPOPROTEIN A-II"/>
    <property type="match status" value="1"/>
</dbReference>
<keyword evidence="2" id="KW-1133">Transmembrane helix</keyword>
<name>A0AAV7L121_PLEWA</name>